<proteinExistence type="inferred from homology"/>
<dbReference type="HAMAP" id="MF_00023">
    <property type="entry name" value="SmpB"/>
    <property type="match status" value="1"/>
</dbReference>
<accession>A0A402D5E2</accession>
<evidence type="ECO:0000256" key="1">
    <source>
        <dbReference type="HAMAP-Rule" id="MF_00023"/>
    </source>
</evidence>
<dbReference type="FunCoup" id="A0A402D5E2">
    <property type="interactions" value="358"/>
</dbReference>
<dbReference type="CDD" id="cd09294">
    <property type="entry name" value="SmpB"/>
    <property type="match status" value="1"/>
</dbReference>
<dbReference type="InterPro" id="IPR023620">
    <property type="entry name" value="SmpB"/>
</dbReference>
<dbReference type="InterPro" id="IPR020081">
    <property type="entry name" value="SsrA-bd_prot_CS"/>
</dbReference>
<sequence>MATGTKGKDDAKKRNVSILNRKARHEYEIEETYVCGIALTGTEIKSIRLGLANLQDSFCRVQNGEMWVNNFYIAPYDQGNRYNVESRRTRKLLLHKWQIIKISNRVNERGLAIVPTKLFFERGYVKLEIGIGRGKKLWDKRDSIAARDSDRDARREAFGRD</sequence>
<gene>
    <name evidence="1 2" type="primary">smpB</name>
    <name evidence="2" type="ORF">CCAX7_18800</name>
</gene>
<dbReference type="GO" id="GO:0005829">
    <property type="term" value="C:cytosol"/>
    <property type="evidence" value="ECO:0007669"/>
    <property type="project" value="TreeGrafter"/>
</dbReference>
<dbReference type="GO" id="GO:0070930">
    <property type="term" value="P:trans-translation-dependent protein tagging"/>
    <property type="evidence" value="ECO:0007669"/>
    <property type="project" value="TreeGrafter"/>
</dbReference>
<dbReference type="PANTHER" id="PTHR30308:SF2">
    <property type="entry name" value="SSRA-BINDING PROTEIN"/>
    <property type="match status" value="1"/>
</dbReference>
<dbReference type="GO" id="GO:0003723">
    <property type="term" value="F:RNA binding"/>
    <property type="evidence" value="ECO:0007669"/>
    <property type="project" value="UniProtKB-UniRule"/>
</dbReference>
<dbReference type="NCBIfam" id="NF003843">
    <property type="entry name" value="PRK05422.1"/>
    <property type="match status" value="1"/>
</dbReference>
<evidence type="ECO:0000313" key="3">
    <source>
        <dbReference type="Proteomes" id="UP000287394"/>
    </source>
</evidence>
<dbReference type="InterPro" id="IPR000037">
    <property type="entry name" value="SsrA-bd_prot"/>
</dbReference>
<keyword evidence="3" id="KW-1185">Reference proteome</keyword>
<dbReference type="PANTHER" id="PTHR30308">
    <property type="entry name" value="TMRNA-BINDING COMPONENT OF TRANS-TRANSLATION TAGGING COMPLEX"/>
    <property type="match status" value="1"/>
</dbReference>
<dbReference type="Pfam" id="PF01668">
    <property type="entry name" value="SmpB"/>
    <property type="match status" value="1"/>
</dbReference>
<name>A0A402D5E2_9BACT</name>
<dbReference type="EMBL" id="AP025739">
    <property type="protein sequence ID" value="BDI29829.1"/>
    <property type="molecule type" value="Genomic_DNA"/>
</dbReference>
<organism evidence="2 3">
    <name type="scientific">Capsulimonas corticalis</name>
    <dbReference type="NCBI Taxonomy" id="2219043"/>
    <lineage>
        <taxon>Bacteria</taxon>
        <taxon>Bacillati</taxon>
        <taxon>Armatimonadota</taxon>
        <taxon>Armatimonadia</taxon>
        <taxon>Capsulimonadales</taxon>
        <taxon>Capsulimonadaceae</taxon>
        <taxon>Capsulimonas</taxon>
    </lineage>
</organism>
<keyword evidence="1" id="KW-0963">Cytoplasm</keyword>
<reference evidence="2 3" key="1">
    <citation type="journal article" date="2019" name="Int. J. Syst. Evol. Microbiol.">
        <title>Capsulimonas corticalis gen. nov., sp. nov., an aerobic capsulated bacterium, of a novel bacterial order, Capsulimonadales ord. nov., of the class Armatimonadia of the phylum Armatimonadetes.</title>
        <authorList>
            <person name="Li J."/>
            <person name="Kudo C."/>
            <person name="Tonouchi A."/>
        </authorList>
    </citation>
    <scope>NUCLEOTIDE SEQUENCE [LARGE SCALE GENOMIC DNA]</scope>
    <source>
        <strain evidence="2 3">AX-7</strain>
    </source>
</reference>
<protein>
    <recommendedName>
        <fullName evidence="1">SsrA-binding protein</fullName>
    </recommendedName>
    <alternativeName>
        <fullName evidence="1">Small protein B</fullName>
    </alternativeName>
</protein>
<dbReference type="PROSITE" id="PS01317">
    <property type="entry name" value="SSRP"/>
    <property type="match status" value="1"/>
</dbReference>
<dbReference type="AlphaFoldDB" id="A0A402D5E2"/>
<keyword evidence="1" id="KW-0694">RNA-binding</keyword>
<dbReference type="KEGG" id="ccot:CCAX7_18800"/>
<dbReference type="Proteomes" id="UP000287394">
    <property type="component" value="Chromosome"/>
</dbReference>
<dbReference type="OrthoDB" id="9805462at2"/>
<dbReference type="RefSeq" id="WP_119324701.1">
    <property type="nucleotide sequence ID" value="NZ_AP025739.1"/>
</dbReference>
<dbReference type="GO" id="GO:0070929">
    <property type="term" value="P:trans-translation"/>
    <property type="evidence" value="ECO:0007669"/>
    <property type="project" value="UniProtKB-UniRule"/>
</dbReference>
<comment type="similarity">
    <text evidence="1">Belongs to the SmpB family.</text>
</comment>
<comment type="subcellular location">
    <subcellularLocation>
        <location evidence="1">Cytoplasm</location>
    </subcellularLocation>
    <text evidence="1">The tmRNA-SmpB complex associates with stalled 70S ribosomes.</text>
</comment>
<comment type="function">
    <text evidence="1">Required for rescue of stalled ribosomes mediated by trans-translation. Binds to transfer-messenger RNA (tmRNA), required for stable association of tmRNA with ribosomes. tmRNA and SmpB together mimic tRNA shape, replacing the anticodon stem-loop with SmpB. tmRNA is encoded by the ssrA gene; the 2 termini fold to resemble tRNA(Ala) and it encodes a 'tag peptide', a short internal open reading frame. During trans-translation Ala-aminoacylated tmRNA acts like a tRNA, entering the A-site of stalled ribosomes, displacing the stalled mRNA. The ribosome then switches to translate the ORF on the tmRNA; the nascent peptide is terminated with the 'tag peptide' encoded by the tmRNA and targeted for degradation. The ribosome is freed to recommence translation, which seems to be the essential function of trans-translation.</text>
</comment>
<evidence type="ECO:0000313" key="2">
    <source>
        <dbReference type="EMBL" id="BDI29829.1"/>
    </source>
</evidence>
<dbReference type="NCBIfam" id="TIGR00086">
    <property type="entry name" value="smpB"/>
    <property type="match status" value="1"/>
</dbReference>
<dbReference type="Gene3D" id="2.40.280.10">
    <property type="match status" value="1"/>
</dbReference>
<dbReference type="SUPFAM" id="SSF74982">
    <property type="entry name" value="Small protein B (SmpB)"/>
    <property type="match status" value="1"/>
</dbReference>